<protein>
    <submittedName>
        <fullName evidence="1">Uncharacterized protein</fullName>
    </submittedName>
</protein>
<evidence type="ECO:0000313" key="2">
    <source>
        <dbReference type="Proteomes" id="UP000784294"/>
    </source>
</evidence>
<keyword evidence="2" id="KW-1185">Reference proteome</keyword>
<proteinExistence type="predicted"/>
<sequence>MVTKGTYSTITVAIFGIPLSALPSSQFSVTTSNASIPATTSPITSGNPAIPLLASRTTPISRPTSETPAKVIIDFFLYQEPNDFHENLNLIKQAELSSPSSQESKQLEPPVKASACIHNEPVGLYEDGEIQDIDYEEISSNEDLFSDMEEEELSEKQTRNQASDINERTTEFAELNWKFEVSELFSLENAQLFEKMRLTDPTLTIFQVANLFCFYPNICYSGLNTST</sequence>
<name>A0A3S5A6L4_9PLAT</name>
<evidence type="ECO:0000313" key="1">
    <source>
        <dbReference type="EMBL" id="VEL29149.1"/>
    </source>
</evidence>
<dbReference type="AlphaFoldDB" id="A0A3S5A6L4"/>
<accession>A0A3S5A6L4</accession>
<gene>
    <name evidence="1" type="ORF">PXEA_LOCUS22589</name>
</gene>
<comment type="caution">
    <text evidence="1">The sequence shown here is derived from an EMBL/GenBank/DDBJ whole genome shotgun (WGS) entry which is preliminary data.</text>
</comment>
<organism evidence="1 2">
    <name type="scientific">Protopolystoma xenopodis</name>
    <dbReference type="NCBI Taxonomy" id="117903"/>
    <lineage>
        <taxon>Eukaryota</taxon>
        <taxon>Metazoa</taxon>
        <taxon>Spiralia</taxon>
        <taxon>Lophotrochozoa</taxon>
        <taxon>Platyhelminthes</taxon>
        <taxon>Monogenea</taxon>
        <taxon>Polyopisthocotylea</taxon>
        <taxon>Polystomatidea</taxon>
        <taxon>Polystomatidae</taxon>
        <taxon>Protopolystoma</taxon>
    </lineage>
</organism>
<dbReference type="EMBL" id="CAAALY010100696">
    <property type="protein sequence ID" value="VEL29149.1"/>
    <property type="molecule type" value="Genomic_DNA"/>
</dbReference>
<dbReference type="OrthoDB" id="6287100at2759"/>
<dbReference type="Proteomes" id="UP000784294">
    <property type="component" value="Unassembled WGS sequence"/>
</dbReference>
<reference evidence="1" key="1">
    <citation type="submission" date="2018-11" db="EMBL/GenBank/DDBJ databases">
        <authorList>
            <consortium name="Pathogen Informatics"/>
        </authorList>
    </citation>
    <scope>NUCLEOTIDE SEQUENCE</scope>
</reference>